<keyword evidence="3" id="KW-1185">Reference proteome</keyword>
<name>A0A1Z4JP07_LEPBY</name>
<protein>
    <submittedName>
        <fullName evidence="2">Methyltransferase domain family protein</fullName>
    </submittedName>
</protein>
<dbReference type="Gene3D" id="3.40.50.150">
    <property type="entry name" value="Vaccinia Virus protein VP39"/>
    <property type="match status" value="1"/>
</dbReference>
<organism evidence="2 3">
    <name type="scientific">Leptolyngbya boryana NIES-2135</name>
    <dbReference type="NCBI Taxonomy" id="1973484"/>
    <lineage>
        <taxon>Bacteria</taxon>
        <taxon>Bacillati</taxon>
        <taxon>Cyanobacteriota</taxon>
        <taxon>Cyanophyceae</taxon>
        <taxon>Leptolyngbyales</taxon>
        <taxon>Leptolyngbyaceae</taxon>
        <taxon>Leptolyngbya group</taxon>
        <taxon>Leptolyngbya</taxon>
    </lineage>
</organism>
<gene>
    <name evidence="2" type="ORF">NIES2135_53090</name>
</gene>
<dbReference type="CDD" id="cd02440">
    <property type="entry name" value="AdoMet_MTases"/>
    <property type="match status" value="1"/>
</dbReference>
<dbReference type="Pfam" id="PF13847">
    <property type="entry name" value="Methyltransf_31"/>
    <property type="match status" value="1"/>
</dbReference>
<sequence length="446" mass="50818">MTSSAASPDQLEKIRQQFEFEPYPRIPIETSPQGNANLLFIHNLMTAFYRRDRMMIDPSTACILDAGCGSGSKCLSLALANPGAKIVGVDLSEKSIELARKRLAYHGIENAEFHVLSIEELPQLGMEFDYINCDEVLYLFPDIADGLRAMKSVLKPRGIIRSNLHSELQRFMYFRAQKLFKLMGLMENNPEDLEIEIALETLKALKPEVSLKTTLRHNPEGDGRNEWVLMNLLFQEDKGYTIPDLFDGLQRADLGFISMVNWQQWNLTTLFQEPDNLPPFLAMGLPGCSIEQQLHLYELFHARHRLLDFWCGHSNSTTPKLPIAEWDITHWKESTLHLHPQLKTSEVRESLEQCIEQQAPFLITRYLTASVPDGESLFIDGAIVAALLPLWDSPQPFTAVLDRYLKVRPVHPVTLEATSVETAIEQLQQIIQQLESYLYLLLDSPN</sequence>
<dbReference type="SUPFAM" id="SSF53335">
    <property type="entry name" value="S-adenosyl-L-methionine-dependent methyltransferases"/>
    <property type="match status" value="1"/>
</dbReference>
<dbReference type="EMBL" id="AP018203">
    <property type="protein sequence ID" value="BAY58436.1"/>
    <property type="molecule type" value="Genomic_DNA"/>
</dbReference>
<dbReference type="Proteomes" id="UP000217895">
    <property type="component" value="Chromosome"/>
</dbReference>
<keyword evidence="2" id="KW-0808">Transferase</keyword>
<evidence type="ECO:0000313" key="3">
    <source>
        <dbReference type="Proteomes" id="UP000217895"/>
    </source>
</evidence>
<proteinExistence type="predicted"/>
<evidence type="ECO:0000313" key="2">
    <source>
        <dbReference type="EMBL" id="BAY58436.1"/>
    </source>
</evidence>
<keyword evidence="2" id="KW-0489">Methyltransferase</keyword>
<feature type="domain" description="Methyltransferase" evidence="1">
    <location>
        <begin position="63"/>
        <end position="171"/>
    </location>
</feature>
<dbReference type="InterPro" id="IPR029063">
    <property type="entry name" value="SAM-dependent_MTases_sf"/>
</dbReference>
<dbReference type="GO" id="GO:0008168">
    <property type="term" value="F:methyltransferase activity"/>
    <property type="evidence" value="ECO:0007669"/>
    <property type="project" value="UniProtKB-KW"/>
</dbReference>
<accession>A0A1Z4JP07</accession>
<reference evidence="2 3" key="1">
    <citation type="submission" date="2017-06" db="EMBL/GenBank/DDBJ databases">
        <title>Genome sequencing of cyanobaciteial culture collection at National Institute for Environmental Studies (NIES).</title>
        <authorList>
            <person name="Hirose Y."/>
            <person name="Shimura Y."/>
            <person name="Fujisawa T."/>
            <person name="Nakamura Y."/>
            <person name="Kawachi M."/>
        </authorList>
    </citation>
    <scope>NUCLEOTIDE SEQUENCE [LARGE SCALE GENOMIC DNA]</scope>
    <source>
        <strain evidence="2 3">NIES-2135</strain>
    </source>
</reference>
<dbReference type="AlphaFoldDB" id="A0A1Z4JP07"/>
<dbReference type="GO" id="GO:0032259">
    <property type="term" value="P:methylation"/>
    <property type="evidence" value="ECO:0007669"/>
    <property type="project" value="UniProtKB-KW"/>
</dbReference>
<dbReference type="PANTHER" id="PTHR43464:SF91">
    <property type="entry name" value="SLL0487 PROTEIN"/>
    <property type="match status" value="1"/>
</dbReference>
<dbReference type="InterPro" id="IPR025714">
    <property type="entry name" value="Methyltranfer_dom"/>
</dbReference>
<evidence type="ECO:0000259" key="1">
    <source>
        <dbReference type="Pfam" id="PF13847"/>
    </source>
</evidence>
<dbReference type="PANTHER" id="PTHR43464">
    <property type="entry name" value="METHYLTRANSFERASE"/>
    <property type="match status" value="1"/>
</dbReference>